<organism evidence="3 4">
    <name type="scientific">Gordonia spumicola</name>
    <dbReference type="NCBI Taxonomy" id="589161"/>
    <lineage>
        <taxon>Bacteria</taxon>
        <taxon>Bacillati</taxon>
        <taxon>Actinomycetota</taxon>
        <taxon>Actinomycetes</taxon>
        <taxon>Mycobacteriales</taxon>
        <taxon>Gordoniaceae</taxon>
        <taxon>Gordonia</taxon>
    </lineage>
</organism>
<accession>A0A7I9VBH1</accession>
<feature type="compositionally biased region" description="Acidic residues" evidence="2">
    <location>
        <begin position="77"/>
        <end position="92"/>
    </location>
</feature>
<evidence type="ECO:0000256" key="2">
    <source>
        <dbReference type="SAM" id="MobiDB-lite"/>
    </source>
</evidence>
<protein>
    <submittedName>
        <fullName evidence="3">Uncharacterized protein</fullName>
    </submittedName>
</protein>
<keyword evidence="1" id="KW-0175">Coiled coil</keyword>
<gene>
    <name evidence="3" type="ORF">nbrc107696_31030</name>
</gene>
<reference evidence="4" key="1">
    <citation type="submission" date="2019-06" db="EMBL/GenBank/DDBJ databases">
        <title>Gordonia isolated from sludge of a wastewater treatment plant.</title>
        <authorList>
            <person name="Tamura T."/>
            <person name="Aoyama K."/>
            <person name="Kang Y."/>
            <person name="Saito S."/>
            <person name="Akiyama N."/>
            <person name="Yazawa K."/>
            <person name="Gonoi T."/>
            <person name="Mikami Y."/>
        </authorList>
    </citation>
    <scope>NUCLEOTIDE SEQUENCE [LARGE SCALE GENOMIC DNA]</scope>
    <source>
        <strain evidence="4">NBRC 107696</strain>
    </source>
</reference>
<evidence type="ECO:0000313" key="4">
    <source>
        <dbReference type="Proteomes" id="UP000444960"/>
    </source>
</evidence>
<feature type="coiled-coil region" evidence="1">
    <location>
        <begin position="1"/>
        <end position="35"/>
    </location>
</feature>
<evidence type="ECO:0000256" key="1">
    <source>
        <dbReference type="SAM" id="Coils"/>
    </source>
</evidence>
<name>A0A7I9VBH1_9ACTN</name>
<proteinExistence type="predicted"/>
<dbReference type="Proteomes" id="UP000444960">
    <property type="component" value="Unassembled WGS sequence"/>
</dbReference>
<dbReference type="RefSeq" id="WP_161896310.1">
    <property type="nucleotide sequence ID" value="NZ_BJOV01000005.1"/>
</dbReference>
<evidence type="ECO:0000313" key="3">
    <source>
        <dbReference type="EMBL" id="GEE02657.1"/>
    </source>
</evidence>
<dbReference type="AlphaFoldDB" id="A0A7I9VBH1"/>
<feature type="region of interest" description="Disordered" evidence="2">
    <location>
        <begin position="74"/>
        <end position="118"/>
    </location>
</feature>
<sequence length="118" mass="12287">MASLAQEIEKAEAAEKAAKERLRKAKAAQREAAKKRADRDAVKFGRALLAAVGGDTEAARKVIADAAELRELIAEAEGAEEPDPAGEAEADSLIDLGDGRNVPAWSPDDPRTAPGGAL</sequence>
<keyword evidence="4" id="KW-1185">Reference proteome</keyword>
<comment type="caution">
    <text evidence="3">The sequence shown here is derived from an EMBL/GenBank/DDBJ whole genome shotgun (WGS) entry which is preliminary data.</text>
</comment>
<dbReference type="EMBL" id="BJOV01000005">
    <property type="protein sequence ID" value="GEE02657.1"/>
    <property type="molecule type" value="Genomic_DNA"/>
</dbReference>